<dbReference type="SUPFAM" id="SSF56496">
    <property type="entry name" value="Fibrinogen C-terminal domain-like"/>
    <property type="match status" value="1"/>
</dbReference>
<evidence type="ECO:0000259" key="1">
    <source>
        <dbReference type="PROSITE" id="PS51406"/>
    </source>
</evidence>
<dbReference type="PROSITE" id="PS51406">
    <property type="entry name" value="FIBRINOGEN_C_2"/>
    <property type="match status" value="1"/>
</dbReference>
<comment type="caution">
    <text evidence="2">The sequence shown here is derived from an EMBL/GenBank/DDBJ whole genome shotgun (WGS) entry which is preliminary data.</text>
</comment>
<accession>A0A4Y2B5H6</accession>
<organism evidence="2 3">
    <name type="scientific">Araneus ventricosus</name>
    <name type="common">Orbweaver spider</name>
    <name type="synonym">Epeira ventricosa</name>
    <dbReference type="NCBI Taxonomy" id="182803"/>
    <lineage>
        <taxon>Eukaryota</taxon>
        <taxon>Metazoa</taxon>
        <taxon>Ecdysozoa</taxon>
        <taxon>Arthropoda</taxon>
        <taxon>Chelicerata</taxon>
        <taxon>Arachnida</taxon>
        <taxon>Araneae</taxon>
        <taxon>Araneomorphae</taxon>
        <taxon>Entelegynae</taxon>
        <taxon>Araneoidea</taxon>
        <taxon>Araneidae</taxon>
        <taxon>Araneus</taxon>
    </lineage>
</organism>
<evidence type="ECO:0000313" key="3">
    <source>
        <dbReference type="Proteomes" id="UP000499080"/>
    </source>
</evidence>
<dbReference type="AlphaFoldDB" id="A0A4Y2B5H6"/>
<dbReference type="EMBL" id="BGPR01000050">
    <property type="protein sequence ID" value="GBL86719.1"/>
    <property type="molecule type" value="Genomic_DNA"/>
</dbReference>
<dbReference type="InterPro" id="IPR014716">
    <property type="entry name" value="Fibrinogen_a/b/g_C_1"/>
</dbReference>
<sequence>MEMQPISQSGNTREKQPFPNLKWRVYQWYTIPSTRRGNVFSRQISFDFYVTIRLSVIQRRGQYGNGENYFNKKWKEYKEGFGNMQREFWLGNDHIYAITNQDRYVVRFEMTNDQEKSVFTHFENFWIE</sequence>
<dbReference type="OrthoDB" id="6431255at2759"/>
<feature type="domain" description="Fibrinogen C-terminal" evidence="1">
    <location>
        <begin position="1"/>
        <end position="128"/>
    </location>
</feature>
<dbReference type="Proteomes" id="UP000499080">
    <property type="component" value="Unassembled WGS sequence"/>
</dbReference>
<evidence type="ECO:0000313" key="2">
    <source>
        <dbReference type="EMBL" id="GBL86719.1"/>
    </source>
</evidence>
<dbReference type="PANTHER" id="PTHR19143:SF327">
    <property type="entry name" value="FI21813P1-RELATED"/>
    <property type="match status" value="1"/>
</dbReference>
<dbReference type="InterPro" id="IPR050373">
    <property type="entry name" value="Fibrinogen_C-term_domain"/>
</dbReference>
<dbReference type="GO" id="GO:0005615">
    <property type="term" value="C:extracellular space"/>
    <property type="evidence" value="ECO:0007669"/>
    <property type="project" value="TreeGrafter"/>
</dbReference>
<gene>
    <name evidence="2" type="primary">TL5A_80</name>
    <name evidence="2" type="ORF">AVEN_95973_1</name>
</gene>
<name>A0A4Y2B5H6_ARAVE</name>
<dbReference type="Pfam" id="PF00147">
    <property type="entry name" value="Fibrinogen_C"/>
    <property type="match status" value="1"/>
</dbReference>
<reference evidence="2 3" key="1">
    <citation type="journal article" date="2019" name="Sci. Rep.">
        <title>Orb-weaving spider Araneus ventricosus genome elucidates the spidroin gene catalogue.</title>
        <authorList>
            <person name="Kono N."/>
            <person name="Nakamura H."/>
            <person name="Ohtoshi R."/>
            <person name="Moran D.A.P."/>
            <person name="Shinohara A."/>
            <person name="Yoshida Y."/>
            <person name="Fujiwara M."/>
            <person name="Mori M."/>
            <person name="Tomita M."/>
            <person name="Arakawa K."/>
        </authorList>
    </citation>
    <scope>NUCLEOTIDE SEQUENCE [LARGE SCALE GENOMIC DNA]</scope>
</reference>
<protein>
    <submittedName>
        <fullName evidence="2">Techylectin-5A</fullName>
    </submittedName>
</protein>
<dbReference type="InterPro" id="IPR002181">
    <property type="entry name" value="Fibrinogen_a/b/g_C_dom"/>
</dbReference>
<dbReference type="Gene3D" id="3.90.215.10">
    <property type="entry name" value="Gamma Fibrinogen, chain A, domain 1"/>
    <property type="match status" value="1"/>
</dbReference>
<keyword evidence="3" id="KW-1185">Reference proteome</keyword>
<dbReference type="InterPro" id="IPR036056">
    <property type="entry name" value="Fibrinogen-like_C"/>
</dbReference>
<feature type="non-terminal residue" evidence="2">
    <location>
        <position position="128"/>
    </location>
</feature>
<dbReference type="PANTHER" id="PTHR19143">
    <property type="entry name" value="FIBRINOGEN/TENASCIN/ANGIOPOEITIN"/>
    <property type="match status" value="1"/>
</dbReference>
<proteinExistence type="predicted"/>